<comment type="caution">
    <text evidence="2">The sequence shown here is derived from an EMBL/GenBank/DDBJ whole genome shotgun (WGS) entry which is preliminary data.</text>
</comment>
<organism evidence="2 3">
    <name type="scientific">Spirobacillus cienkowskii</name>
    <dbReference type="NCBI Taxonomy" id="495820"/>
    <lineage>
        <taxon>Bacteria</taxon>
        <taxon>Pseudomonadati</taxon>
        <taxon>Bdellovibrionota</taxon>
        <taxon>Oligoflexia</taxon>
        <taxon>Silvanigrellales</taxon>
        <taxon>Spirobacillus</taxon>
    </lineage>
</organism>
<proteinExistence type="predicted"/>
<evidence type="ECO:0000313" key="3">
    <source>
        <dbReference type="Proteomes" id="UP000253934"/>
    </source>
</evidence>
<feature type="domain" description="Imm33-like" evidence="1">
    <location>
        <begin position="6"/>
        <end position="111"/>
    </location>
</feature>
<dbReference type="Pfam" id="PF24719">
    <property type="entry name" value="Imm33-like"/>
    <property type="match status" value="1"/>
</dbReference>
<evidence type="ECO:0000259" key="1">
    <source>
        <dbReference type="Pfam" id="PF24719"/>
    </source>
</evidence>
<sequence length="117" mass="13537">MNKVEEQKAISLKYGTLYIECPLNLKVGISKNILNKELTMPINAMRYLPSKDTTGWYIWAGEEFSESNDFFVALHAEHLEKYCPLIIKYLGLPPGWRVLIDDSAYEDVWYDSSLLVE</sequence>
<accession>A0A369KP04</accession>
<keyword evidence="3" id="KW-1185">Reference proteome</keyword>
<protein>
    <recommendedName>
        <fullName evidence="1">Imm33-like domain-containing protein</fullName>
    </recommendedName>
</protein>
<dbReference type="EMBL" id="QOVW01000107">
    <property type="protein sequence ID" value="RDB35090.1"/>
    <property type="molecule type" value="Genomic_DNA"/>
</dbReference>
<name>A0A369KP04_9BACT</name>
<dbReference type="InterPro" id="IPR056509">
    <property type="entry name" value="Imm33-like"/>
</dbReference>
<reference evidence="2" key="1">
    <citation type="submission" date="2018-04" db="EMBL/GenBank/DDBJ databases">
        <title>Draft genome sequence of the Candidatus Spirobacillus cienkowskii, a pathogen of freshwater Daphnia species, reconstructed from hemolymph metagenomic reads.</title>
        <authorList>
            <person name="Bresciani L."/>
            <person name="Lemos L.N."/>
            <person name="Wale N."/>
            <person name="Lin J.Y."/>
            <person name="Fernandes G.R."/>
            <person name="Duffy M.A."/>
            <person name="Rodrigues J.M."/>
        </authorList>
    </citation>
    <scope>NUCLEOTIDE SEQUENCE [LARGE SCALE GENOMIC DNA]</scope>
    <source>
        <strain evidence="2">Binning01</strain>
    </source>
</reference>
<dbReference type="AlphaFoldDB" id="A0A369KP04"/>
<evidence type="ECO:0000313" key="2">
    <source>
        <dbReference type="EMBL" id="RDB35090.1"/>
    </source>
</evidence>
<dbReference type="RefSeq" id="WP_338635037.1">
    <property type="nucleotide sequence ID" value="NZ_CP146516.1"/>
</dbReference>
<dbReference type="Proteomes" id="UP000253934">
    <property type="component" value="Unassembled WGS sequence"/>
</dbReference>
<gene>
    <name evidence="2" type="ORF">DCC88_11970</name>
</gene>